<organism evidence="3 5">
    <name type="scientific">Limulus polyphemus</name>
    <name type="common">Atlantic horseshoe crab</name>
    <dbReference type="NCBI Taxonomy" id="6850"/>
    <lineage>
        <taxon>Eukaryota</taxon>
        <taxon>Metazoa</taxon>
        <taxon>Ecdysozoa</taxon>
        <taxon>Arthropoda</taxon>
        <taxon>Chelicerata</taxon>
        <taxon>Merostomata</taxon>
        <taxon>Xiphosura</taxon>
        <taxon>Limulidae</taxon>
        <taxon>Limulus</taxon>
    </lineage>
</organism>
<dbReference type="SMART" id="SM00160">
    <property type="entry name" value="RanBD"/>
    <property type="match status" value="1"/>
</dbReference>
<evidence type="ECO:0000313" key="5">
    <source>
        <dbReference type="RefSeq" id="XP_022241329.1"/>
    </source>
</evidence>
<accession>A0ABM1SCH4</accession>
<dbReference type="GeneID" id="106459099"/>
<dbReference type="Gene3D" id="2.30.29.30">
    <property type="entry name" value="Pleckstrin-homology domain (PH domain)/Phosphotyrosine-binding domain (PTB)"/>
    <property type="match status" value="1"/>
</dbReference>
<feature type="region of interest" description="Disordered" evidence="1">
    <location>
        <begin position="1"/>
        <end position="25"/>
    </location>
</feature>
<reference evidence="4 5" key="1">
    <citation type="submission" date="2025-05" db="UniProtKB">
        <authorList>
            <consortium name="RefSeq"/>
        </authorList>
    </citation>
    <scope>IDENTIFICATION</scope>
    <source>
        <tissue evidence="4 5">Muscle</tissue>
    </source>
</reference>
<dbReference type="InterPro" id="IPR000156">
    <property type="entry name" value="Ran_bind_dom"/>
</dbReference>
<dbReference type="Pfam" id="PF00638">
    <property type="entry name" value="Ran_BP1"/>
    <property type="match status" value="1"/>
</dbReference>
<dbReference type="RefSeq" id="XP_013774142.1">
    <property type="nucleotide sequence ID" value="XM_013918688.2"/>
</dbReference>
<dbReference type="InterPro" id="IPR011993">
    <property type="entry name" value="PH-like_dom_sf"/>
</dbReference>
<evidence type="ECO:0000313" key="3">
    <source>
        <dbReference type="Proteomes" id="UP000694941"/>
    </source>
</evidence>
<evidence type="ECO:0000259" key="2">
    <source>
        <dbReference type="SMART" id="SM00160"/>
    </source>
</evidence>
<evidence type="ECO:0000313" key="4">
    <source>
        <dbReference type="RefSeq" id="XP_013774142.1"/>
    </source>
</evidence>
<proteinExistence type="predicted"/>
<dbReference type="RefSeq" id="XP_022241329.1">
    <property type="nucleotide sequence ID" value="XM_022385621.1"/>
</dbReference>
<dbReference type="SUPFAM" id="SSF50729">
    <property type="entry name" value="PH domain-like"/>
    <property type="match status" value="1"/>
</dbReference>
<dbReference type="Proteomes" id="UP000694941">
    <property type="component" value="Unplaced"/>
</dbReference>
<dbReference type="PANTHER" id="PTHR23138">
    <property type="entry name" value="RAN BINDING PROTEIN"/>
    <property type="match status" value="1"/>
</dbReference>
<dbReference type="CDD" id="cd13170">
    <property type="entry name" value="RanBD_NUP50"/>
    <property type="match status" value="1"/>
</dbReference>
<keyword evidence="3" id="KW-1185">Reference proteome</keyword>
<dbReference type="PANTHER" id="PTHR23138:SF141">
    <property type="entry name" value="NUCLEAR PORE COMPLEX PROTEIN NUP50"/>
    <property type="match status" value="1"/>
</dbReference>
<feature type="domain" description="RanBD1" evidence="2">
    <location>
        <begin position="340"/>
        <end position="461"/>
    </location>
</feature>
<sequence>MAKRTATYKRTRDTSEEECGREEVNVLQQAETSEIKQVIKKTKKQNIESDSATSSANSFSRFGGYGVELMPSVTVTIRFLSYTNSSIGLTNSTDLSQKSSSIEEECSKDGNTIPPPLITSKLPQDSKPCVRENKQFSRDIQYYKLLKTLNENFSEWIKNCLGKSPYCNFIPAFEDYENYVTEIEKKYPVQNSQTETTNVREGTLSGIQFSSKSTIDGHVTKHTFNSGSKATKTEGPKKENAVTFKLFPPVSSTTSTSTSSFGFKPTSSPTNSVSGKSLFSLDNDEASSSASITNVLTSTTPSSAGFSFKTCDGSTTSDRVSKPPPVLLTTKKCAVQELREAAPHKIKYSQAEGNDALFSKRCKLFCKKGNCYKDEGIGILCIKMVQGKSRLLIRADSNLDNILLNIRLNSTVPIKKVGKNNVLIVCNPNPPMDIKSSNTETITFLIRVKTSEEADELLLKLNHFKT</sequence>
<dbReference type="InterPro" id="IPR045255">
    <property type="entry name" value="RanBP1-like"/>
</dbReference>
<name>A0ABM1SCH4_LIMPO</name>
<evidence type="ECO:0000256" key="1">
    <source>
        <dbReference type="SAM" id="MobiDB-lite"/>
    </source>
</evidence>
<gene>
    <name evidence="4 5" type="primary">LOC106459099</name>
</gene>
<protein>
    <submittedName>
        <fullName evidence="4 5">Nuclear pore complex protein Nup50-like isoform X1</fullName>
    </submittedName>
</protein>